<feature type="chain" id="PRO_5030050569" description="Multimerin-1" evidence="13">
    <location>
        <begin position="20"/>
        <end position="1223"/>
    </location>
</feature>
<dbReference type="InterPro" id="IPR050392">
    <property type="entry name" value="Collagen/C1q_domain"/>
</dbReference>
<dbReference type="PROSITE" id="PS50871">
    <property type="entry name" value="C1Q"/>
    <property type="match status" value="1"/>
</dbReference>
<dbReference type="Gene3D" id="2.60.120.40">
    <property type="match status" value="1"/>
</dbReference>
<feature type="region of interest" description="Disordered" evidence="12">
    <location>
        <begin position="162"/>
        <end position="195"/>
    </location>
</feature>
<evidence type="ECO:0000256" key="2">
    <source>
        <dbReference type="ARBA" id="ARBA00022525"/>
    </source>
</evidence>
<keyword evidence="6 11" id="KW-1015">Disulfide bond</keyword>
<dbReference type="GO" id="GO:1901731">
    <property type="term" value="P:positive regulation of platelet aggregation"/>
    <property type="evidence" value="ECO:0007669"/>
    <property type="project" value="Ensembl"/>
</dbReference>
<dbReference type="InterPro" id="IPR001881">
    <property type="entry name" value="EGF-like_Ca-bd_dom"/>
</dbReference>
<dbReference type="GO" id="GO:0031091">
    <property type="term" value="C:platelet alpha granule"/>
    <property type="evidence" value="ECO:0007669"/>
    <property type="project" value="Ensembl"/>
</dbReference>
<dbReference type="FunFam" id="2.60.120.40:FF:000009">
    <property type="entry name" value="Multimerin-1"/>
    <property type="match status" value="1"/>
</dbReference>
<dbReference type="CDD" id="cd00054">
    <property type="entry name" value="EGF_CA"/>
    <property type="match status" value="1"/>
</dbReference>
<dbReference type="GO" id="GO:0005509">
    <property type="term" value="F:calcium ion binding"/>
    <property type="evidence" value="ECO:0007669"/>
    <property type="project" value="InterPro"/>
</dbReference>
<evidence type="ECO:0000256" key="11">
    <source>
        <dbReference type="PROSITE-ProRule" id="PRU00076"/>
    </source>
</evidence>
<evidence type="ECO:0000256" key="9">
    <source>
        <dbReference type="ARBA" id="ARBA00062376"/>
    </source>
</evidence>
<evidence type="ECO:0000256" key="6">
    <source>
        <dbReference type="ARBA" id="ARBA00023157"/>
    </source>
</evidence>
<dbReference type="AlphaFoldDB" id="A0A2K5TWD9"/>
<dbReference type="GO" id="GO:0033627">
    <property type="term" value="P:cell adhesion mediated by integrin"/>
    <property type="evidence" value="ECO:0007669"/>
    <property type="project" value="Ensembl"/>
</dbReference>
<keyword evidence="4 13" id="KW-0732">Signal</keyword>
<feature type="domain" description="EGF-like" evidence="14">
    <location>
        <begin position="1036"/>
        <end position="1072"/>
    </location>
</feature>
<keyword evidence="18" id="KW-1185">Reference proteome</keyword>
<dbReference type="InterPro" id="IPR011489">
    <property type="entry name" value="EMI_domain"/>
</dbReference>
<dbReference type="GO" id="GO:0005576">
    <property type="term" value="C:extracellular region"/>
    <property type="evidence" value="ECO:0007669"/>
    <property type="project" value="UniProtKB-SubCell"/>
</dbReference>
<dbReference type="Ensembl" id="ENSMFAT00000023052.2">
    <property type="protein sequence ID" value="ENSMFAP00000004390.2"/>
    <property type="gene ID" value="ENSMFAG00000001909.2"/>
</dbReference>
<evidence type="ECO:0000256" key="1">
    <source>
        <dbReference type="ARBA" id="ARBA00004613"/>
    </source>
</evidence>
<proteinExistence type="predicted"/>
<feature type="compositionally biased region" description="Polar residues" evidence="12">
    <location>
        <begin position="76"/>
        <end position="89"/>
    </location>
</feature>
<sequence length="1223" mass="138159">MKGARLFVLLSSLWSGGIGLNNSKHSWTIPEDGNSQKTMTSASVPPNKIQSLQILPTTWVMSAETATAPEARTSEESLLQSTLPPSETSAPAEGVRNQTPTSTERAEGVVKLQNLTLPTKANIEFNPGAEPVVLSNSTLKFLQSFARKSNEQVTSLNAVGGVGGTGGVGNRAPRETYLSRGDSSPSQRTDYQKSSFETTRGKNWCAYVHTRLSPTVILDNQVTYVPGGRGPCGWTGGSCPQRSQKISNPIYRMQHKIVTSLDWRCCPGYSGPKCQLRAQEQQHLIHTNQAESHTAVGRGVAEQQQQDCGDPEVMRKMTDQVNYQAKKLTLLQNKIDNISLTVNDIRNTYSSLEGKVNEDKGREFQSLLKDLKSKSINVLVRDIVREQFKMFQNDMQDTVAQLFKTVSSLSEDLESTRQIIKKVNESVVSIAAQQKSVLMQDDRPTLTDIVDLRNHIVNVRQEMTVTCEKPIKELEVKQTHLEGALEQEHSRSILYYESLNKTLSQLKEVHEQLLSTEQVSDQKNVPAIESLSNNVTEYMSTLHENMKKQSLMMLQLFEDLHIQESKINNLTISLEMEKESLRGECEDMLSKCRNDFKFQLKDTEENLHVLNQTLAEVLFPMDNKMDQMSEQLNDLTYDMEILQPLLEQGASLRQTMTYEQPKEAIVTRKKIENLTSAVNSLNFIIKELTKRHNLLRNEVQSRDDTLERRINEYALEMEDGLNKTMTIVNNAIDFIQDNYALKETLSTIKDNHEVHHKCTSDMETILTFIPQFQRLNDSIQILINDNQRYNFVLQVAKTLAGIPRDEKLNQSNFQKMFQMFNETTSQVRKYQQNMSHLEEKMLLATKISKNLETRLQDIESKVTQTLIPYYISLKKGNVVTNERDQALQLQVLNSRFKALEAKSIHLSSNFFLLNKTLHEVLTMCHNASTSVSELNATIPKWIKRSLPDIQLLQKGLTEFVEPIIQIKTQAVLSNLTCCIDQSLPGSLANVVKSKKQVKSLPKKINMLKKPTVNLTTVLIGRTQRNTDNVIYPVTEEYSSCSRHPCQNGGTCINGRTSFTCACRHPFTGDNCTIKLVEENALAPDFSKGSYRYAPMVAFFASHTYGMTTPGPILFNNLDVNYGASYTPRTGKFRIPYLGVYVFKYTIESFSAHISGFLVVDGIDKLAFESENINSEIHCDRVLTGDALLELNYGQEVWLRLAKGTIPAKFPPVTTFSGYLLYRT</sequence>
<evidence type="ECO:0000256" key="12">
    <source>
        <dbReference type="SAM" id="MobiDB-lite"/>
    </source>
</evidence>
<dbReference type="InterPro" id="IPR008983">
    <property type="entry name" value="Tumour_necrosis_fac-like_dom"/>
</dbReference>
<dbReference type="SUPFAM" id="SSF57196">
    <property type="entry name" value="EGF/Laminin"/>
    <property type="match status" value="1"/>
</dbReference>
<evidence type="ECO:0000256" key="5">
    <source>
        <dbReference type="ARBA" id="ARBA00023054"/>
    </source>
</evidence>
<dbReference type="Gene3D" id="2.10.25.10">
    <property type="entry name" value="Laminin"/>
    <property type="match status" value="1"/>
</dbReference>
<dbReference type="GO" id="GO:0030948">
    <property type="term" value="P:negative regulation of vascular endothelial growth factor receptor signaling pathway"/>
    <property type="evidence" value="ECO:0007669"/>
    <property type="project" value="TreeGrafter"/>
</dbReference>
<dbReference type="PROSITE" id="PS00022">
    <property type="entry name" value="EGF_1"/>
    <property type="match status" value="1"/>
</dbReference>
<dbReference type="GeneTree" id="ENSGT01030000234633"/>
<keyword evidence="2" id="KW-0964">Secreted</keyword>
<dbReference type="SUPFAM" id="SSF49842">
    <property type="entry name" value="TNF-like"/>
    <property type="match status" value="1"/>
</dbReference>
<keyword evidence="3 11" id="KW-0245">EGF-like domain</keyword>
<dbReference type="PROSITE" id="PS51041">
    <property type="entry name" value="EMI"/>
    <property type="match status" value="1"/>
</dbReference>
<evidence type="ECO:0000259" key="14">
    <source>
        <dbReference type="PROSITE" id="PS50026"/>
    </source>
</evidence>
<evidence type="ECO:0000259" key="15">
    <source>
        <dbReference type="PROSITE" id="PS50871"/>
    </source>
</evidence>
<dbReference type="FunFam" id="2.10.25.10:FF:000548">
    <property type="entry name" value="Multimerin 1"/>
    <property type="match status" value="1"/>
</dbReference>
<reference evidence="17" key="3">
    <citation type="submission" date="2025-09" db="UniProtKB">
        <authorList>
            <consortium name="Ensembl"/>
        </authorList>
    </citation>
    <scope>IDENTIFICATION</scope>
</reference>
<evidence type="ECO:0000256" key="4">
    <source>
        <dbReference type="ARBA" id="ARBA00022729"/>
    </source>
</evidence>
<dbReference type="SMART" id="SM00110">
    <property type="entry name" value="C1Q"/>
    <property type="match status" value="1"/>
</dbReference>
<name>A0A2K5TWD9_MACFA</name>
<dbReference type="GO" id="GO:0090051">
    <property type="term" value="P:negative regulation of cell migration involved in sprouting angiogenesis"/>
    <property type="evidence" value="ECO:0007669"/>
    <property type="project" value="TreeGrafter"/>
</dbReference>
<dbReference type="PROSITE" id="PS50026">
    <property type="entry name" value="EGF_3"/>
    <property type="match status" value="1"/>
</dbReference>
<evidence type="ECO:0000313" key="18">
    <source>
        <dbReference type="Proteomes" id="UP000233100"/>
    </source>
</evidence>
<dbReference type="SMART" id="SM00181">
    <property type="entry name" value="EGF"/>
    <property type="match status" value="1"/>
</dbReference>
<dbReference type="Pfam" id="PF00386">
    <property type="entry name" value="C1q"/>
    <property type="match status" value="1"/>
</dbReference>
<accession>A0A2K5TWD9</accession>
<evidence type="ECO:0000256" key="10">
    <source>
        <dbReference type="ARBA" id="ARBA00071923"/>
    </source>
</evidence>
<dbReference type="PANTHER" id="PTHR15427">
    <property type="entry name" value="EMILIN ELASTIN MICROFIBRIL INTERFACE-LOCATED PROTEIN ELASTIN MICROFIBRIL INTERFACER"/>
    <property type="match status" value="1"/>
</dbReference>
<feature type="domain" description="C1q" evidence="15">
    <location>
        <begin position="1091"/>
        <end position="1223"/>
    </location>
</feature>
<dbReference type="PANTHER" id="PTHR15427:SF3">
    <property type="entry name" value="MULTIMERIN-1"/>
    <property type="match status" value="1"/>
</dbReference>
<dbReference type="SMART" id="SM00179">
    <property type="entry name" value="EGF_CA"/>
    <property type="match status" value="1"/>
</dbReference>
<reference evidence="17" key="2">
    <citation type="submission" date="2025-08" db="UniProtKB">
        <authorList>
            <consortium name="Ensembl"/>
        </authorList>
    </citation>
    <scope>IDENTIFICATION</scope>
</reference>
<dbReference type="Bgee" id="ENSMFAG00000001909">
    <property type="expression patterns" value="Expressed in bone marrow and 9 other cell types or tissues"/>
</dbReference>
<evidence type="ECO:0000256" key="8">
    <source>
        <dbReference type="ARBA" id="ARBA00055570"/>
    </source>
</evidence>
<dbReference type="PRINTS" id="PR00007">
    <property type="entry name" value="COMPLEMNTC1Q"/>
</dbReference>
<dbReference type="VEuPathDB" id="HostDB:ENSMFAG00000001909"/>
<organism evidence="17 18">
    <name type="scientific">Macaca fascicularis</name>
    <name type="common">Crab-eating macaque</name>
    <name type="synonym">Cynomolgus monkey</name>
    <dbReference type="NCBI Taxonomy" id="9541"/>
    <lineage>
        <taxon>Eukaryota</taxon>
        <taxon>Metazoa</taxon>
        <taxon>Chordata</taxon>
        <taxon>Craniata</taxon>
        <taxon>Vertebrata</taxon>
        <taxon>Euteleostomi</taxon>
        <taxon>Mammalia</taxon>
        <taxon>Eutheria</taxon>
        <taxon>Euarchontoglires</taxon>
        <taxon>Primates</taxon>
        <taxon>Haplorrhini</taxon>
        <taxon>Catarrhini</taxon>
        <taxon>Cercopithecidae</taxon>
        <taxon>Cercopithecinae</taxon>
        <taxon>Macaca</taxon>
    </lineage>
</organism>
<dbReference type="GO" id="GO:1990972">
    <property type="term" value="C:multimerin complex"/>
    <property type="evidence" value="ECO:0007669"/>
    <property type="project" value="Ensembl"/>
</dbReference>
<comment type="subunit">
    <text evidence="9">Multimeric. Composed of varying sized, disulfide-linked multimers, the smallest of which is a homotrimer. Proteolysis of the promultimerin in the N-terminal region, leads to the mature p155 form that is stored in platelets. Interacts with factor V/Va.</text>
</comment>
<feature type="domain" description="EMI" evidence="16">
    <location>
        <begin position="201"/>
        <end position="276"/>
    </location>
</feature>
<feature type="disulfide bond" evidence="11">
    <location>
        <begin position="1062"/>
        <end position="1071"/>
    </location>
</feature>
<evidence type="ECO:0000259" key="16">
    <source>
        <dbReference type="PROSITE" id="PS51041"/>
    </source>
</evidence>
<dbReference type="Proteomes" id="UP000233100">
    <property type="component" value="Chromosome 5"/>
</dbReference>
<protein>
    <recommendedName>
        <fullName evidence="10">Multimerin-1</fullName>
    </recommendedName>
</protein>
<keyword evidence="7" id="KW-0325">Glycoprotein</keyword>
<dbReference type="GO" id="GO:0061045">
    <property type="term" value="P:negative regulation of wound healing"/>
    <property type="evidence" value="ECO:0007669"/>
    <property type="project" value="Ensembl"/>
</dbReference>
<dbReference type="PROSITE" id="PS00010">
    <property type="entry name" value="ASX_HYDROXYL"/>
    <property type="match status" value="1"/>
</dbReference>
<feature type="compositionally biased region" description="Polar residues" evidence="12">
    <location>
        <begin position="181"/>
        <end position="195"/>
    </location>
</feature>
<reference evidence="17 18" key="1">
    <citation type="submission" date="2013-03" db="EMBL/GenBank/DDBJ databases">
        <authorList>
            <person name="Warren W."/>
            <person name="Wilson R.K."/>
        </authorList>
    </citation>
    <scope>NUCLEOTIDE SEQUENCE</scope>
</reference>
<dbReference type="InterPro" id="IPR001073">
    <property type="entry name" value="C1q_dom"/>
</dbReference>
<dbReference type="InterPro" id="IPR000742">
    <property type="entry name" value="EGF"/>
</dbReference>
<evidence type="ECO:0000256" key="13">
    <source>
        <dbReference type="SAM" id="SignalP"/>
    </source>
</evidence>
<comment type="subcellular location">
    <subcellularLocation>
        <location evidence="1">Secreted</location>
    </subcellularLocation>
</comment>
<dbReference type="InterPro" id="IPR000152">
    <property type="entry name" value="EGF-type_Asp/Asn_hydroxyl_site"/>
</dbReference>
<feature type="region of interest" description="Disordered" evidence="12">
    <location>
        <begin position="69"/>
        <end position="106"/>
    </location>
</feature>
<dbReference type="PROSITE" id="PS01186">
    <property type="entry name" value="EGF_2"/>
    <property type="match status" value="1"/>
</dbReference>
<feature type="signal peptide" evidence="13">
    <location>
        <begin position="1"/>
        <end position="19"/>
    </location>
</feature>
<gene>
    <name evidence="17" type="primary">MMRN1</name>
</gene>
<comment type="caution">
    <text evidence="11">Lacks conserved residue(s) required for the propagation of feature annotation.</text>
</comment>
<evidence type="ECO:0000313" key="17">
    <source>
        <dbReference type="Ensembl" id="ENSMFAP00000004390.2"/>
    </source>
</evidence>
<evidence type="ECO:0000256" key="3">
    <source>
        <dbReference type="ARBA" id="ARBA00022536"/>
    </source>
</evidence>
<keyword evidence="5" id="KW-0175">Coiled coil</keyword>
<dbReference type="Pfam" id="PF00008">
    <property type="entry name" value="EGF"/>
    <property type="match status" value="1"/>
</dbReference>
<dbReference type="STRING" id="9541.ENSMFAP00000004390"/>
<evidence type="ECO:0000256" key="7">
    <source>
        <dbReference type="ARBA" id="ARBA00023180"/>
    </source>
</evidence>
<dbReference type="Pfam" id="PF07546">
    <property type="entry name" value="EMI"/>
    <property type="match status" value="1"/>
</dbReference>
<comment type="function">
    <text evidence="8">Carrier protein for platelet (but not plasma) factor V/Va. Plays a role in the storage and stabilization of factor V in platelets. Upon release following platelet activation, may limit platelet and plasma factor Va-dependent thrombin generation. Ligand for integrin alpha-IIb/beta-3 and integrin alpha-V/beta-3 on activated platelets, and may function as an extracellular matrix or adhesive protein.</text>
</comment>